<comment type="caution">
    <text evidence="2">The sequence shown here is derived from an EMBL/GenBank/DDBJ whole genome shotgun (WGS) entry which is preliminary data.</text>
</comment>
<protein>
    <recommendedName>
        <fullName evidence="1">DUF3291 domain-containing protein</fullName>
    </recommendedName>
</protein>
<organism evidence="2 3">
    <name type="scientific">Roseibium aquae</name>
    <dbReference type="NCBI Taxonomy" id="1323746"/>
    <lineage>
        <taxon>Bacteria</taxon>
        <taxon>Pseudomonadati</taxon>
        <taxon>Pseudomonadota</taxon>
        <taxon>Alphaproteobacteria</taxon>
        <taxon>Hyphomicrobiales</taxon>
        <taxon>Stappiaceae</taxon>
        <taxon>Roseibium</taxon>
    </lineage>
</organism>
<reference evidence="2" key="1">
    <citation type="journal article" date="2014" name="Int. J. Syst. Evol. Microbiol.">
        <title>Complete genome sequence of Corynebacterium casei LMG S-19264T (=DSM 44701T), isolated from a smear-ripened cheese.</title>
        <authorList>
            <consortium name="US DOE Joint Genome Institute (JGI-PGF)"/>
            <person name="Walter F."/>
            <person name="Albersmeier A."/>
            <person name="Kalinowski J."/>
            <person name="Ruckert C."/>
        </authorList>
    </citation>
    <scope>NUCLEOTIDE SEQUENCE</scope>
    <source>
        <strain evidence="2">CGMCC 1.12426</strain>
    </source>
</reference>
<dbReference type="Proteomes" id="UP000605148">
    <property type="component" value="Unassembled WGS sequence"/>
</dbReference>
<dbReference type="AlphaFoldDB" id="A0A916X2G5"/>
<dbReference type="EMBL" id="BMFA01000007">
    <property type="protein sequence ID" value="GGB53057.1"/>
    <property type="molecule type" value="Genomic_DNA"/>
</dbReference>
<evidence type="ECO:0000313" key="2">
    <source>
        <dbReference type="EMBL" id="GGB53057.1"/>
    </source>
</evidence>
<dbReference type="InterPro" id="IPR021708">
    <property type="entry name" value="DUF3291"/>
</dbReference>
<gene>
    <name evidence="2" type="ORF">GCM10011316_26370</name>
</gene>
<dbReference type="Pfam" id="PF11695">
    <property type="entry name" value="DUF3291"/>
    <property type="match status" value="1"/>
</dbReference>
<evidence type="ECO:0000259" key="1">
    <source>
        <dbReference type="Pfam" id="PF11695"/>
    </source>
</evidence>
<keyword evidence="3" id="KW-1185">Reference proteome</keyword>
<feature type="domain" description="DUF3291" evidence="1">
    <location>
        <begin position="6"/>
        <end position="154"/>
    </location>
</feature>
<reference evidence="2" key="2">
    <citation type="submission" date="2020-09" db="EMBL/GenBank/DDBJ databases">
        <authorList>
            <person name="Sun Q."/>
            <person name="Zhou Y."/>
        </authorList>
    </citation>
    <scope>NUCLEOTIDE SEQUENCE</scope>
    <source>
        <strain evidence="2">CGMCC 1.12426</strain>
    </source>
</reference>
<dbReference type="RefSeq" id="WP_150496498.1">
    <property type="nucleotide sequence ID" value="NZ_BMFA01000007.1"/>
</dbReference>
<evidence type="ECO:0000313" key="3">
    <source>
        <dbReference type="Proteomes" id="UP000605148"/>
    </source>
</evidence>
<sequence length="196" mass="22105">MSDFHLAAYTFNRFLDRYQSDRVKGFREAEPAAFAAMDAADGLVGRSGYDGEPGPASWGPQVFPKYWEDNGDGFAPSTLSLWRSIEALMAATYHGPHGQAFRQGARWHVRPTPFPAYVLWWTPYGHRPDWRDAVSRLERLGDQGPTPATFTFKTAYSPDGTVYHPDVELIKNLARLNAARVNARRVRPQTFFGPLL</sequence>
<proteinExistence type="predicted"/>
<dbReference type="OrthoDB" id="2376237at2"/>
<name>A0A916X2G5_9HYPH</name>
<accession>A0A916X2G5</accession>